<name>A0A318KRL0_9NEIS</name>
<comment type="similarity">
    <text evidence="1">Belongs to the membrane fusion protein (MFP) (TC 8.A.1) family.</text>
</comment>
<evidence type="ECO:0000313" key="6">
    <source>
        <dbReference type="Proteomes" id="UP000247555"/>
    </source>
</evidence>
<dbReference type="InterPro" id="IPR006143">
    <property type="entry name" value="RND_pump_MFP"/>
</dbReference>
<dbReference type="RefSeq" id="WP_110390068.1">
    <property type="nucleotide sequence ID" value="NZ_QJKI01000004.1"/>
</dbReference>
<dbReference type="PANTHER" id="PTHR30469:SF15">
    <property type="entry name" value="HLYD FAMILY OF SECRETION PROTEINS"/>
    <property type="match status" value="1"/>
</dbReference>
<keyword evidence="6" id="KW-1185">Reference proteome</keyword>
<keyword evidence="2" id="KW-0175">Coiled coil</keyword>
<dbReference type="PANTHER" id="PTHR30469">
    <property type="entry name" value="MULTIDRUG RESISTANCE PROTEIN MDTA"/>
    <property type="match status" value="1"/>
</dbReference>
<comment type="caution">
    <text evidence="5">The sequence shown here is derived from an EMBL/GenBank/DDBJ whole genome shotgun (WGS) entry which is preliminary data.</text>
</comment>
<dbReference type="InterPro" id="IPR058792">
    <property type="entry name" value="Beta-barrel_RND_2"/>
</dbReference>
<dbReference type="Gene3D" id="1.10.287.470">
    <property type="entry name" value="Helix hairpin bin"/>
    <property type="match status" value="1"/>
</dbReference>
<dbReference type="AlphaFoldDB" id="A0A318KRL0"/>
<feature type="domain" description="CzcB-like barrel-sandwich hybrid" evidence="4">
    <location>
        <begin position="60"/>
        <end position="195"/>
    </location>
</feature>
<dbReference type="InterPro" id="IPR058647">
    <property type="entry name" value="BSH_CzcB-like"/>
</dbReference>
<accession>A0A318KRL0</accession>
<dbReference type="GO" id="GO:1990281">
    <property type="term" value="C:efflux pump complex"/>
    <property type="evidence" value="ECO:0007669"/>
    <property type="project" value="TreeGrafter"/>
</dbReference>
<sequence length="346" mass="36815">MKLQGKWLWRGALTLLALALAWLWLRPTPVTTHTLAAQPVQRSVVATGRVEAVRESVLGSTVTARVVATPVKQGAHVAASATLLLLESDELLALRAQAEAQLRDADSQLSEARRQWQRQQALFAQGFISQAALDAARRTLDAAEQRQAQTRGALAQSQAKLEQMTVRAPADGVLLTRAVEAGDVVTAGKTLLRFASDGPRRVLLDLDERDLGKVALGQTAAVLADAFPQQRAPAVVSRINASVDNARGTVEIELALTAAAEHLRSGMTVSAEILTRPAQATLLLPATAVREGRAALLEDGRVRWVKISTDERIAGQLPVTAGLSAGQQVIVPAPLLDDGARVKAQP</sequence>
<gene>
    <name evidence="5" type="ORF">DFR34_104158</name>
</gene>
<feature type="domain" description="CusB-like beta-barrel" evidence="3">
    <location>
        <begin position="205"/>
        <end position="273"/>
    </location>
</feature>
<dbReference type="EMBL" id="QJKI01000004">
    <property type="protein sequence ID" value="PXX80379.1"/>
    <property type="molecule type" value="Genomic_DNA"/>
</dbReference>
<dbReference type="GO" id="GO:0015562">
    <property type="term" value="F:efflux transmembrane transporter activity"/>
    <property type="evidence" value="ECO:0007669"/>
    <property type="project" value="TreeGrafter"/>
</dbReference>
<reference evidence="5 6" key="1">
    <citation type="submission" date="2018-05" db="EMBL/GenBank/DDBJ databases">
        <title>Genomic Encyclopedia of Type Strains, Phase IV (KMG-IV): sequencing the most valuable type-strain genomes for metagenomic binning, comparative biology and taxonomic classification.</title>
        <authorList>
            <person name="Goeker M."/>
        </authorList>
    </citation>
    <scope>NUCLEOTIDE SEQUENCE [LARGE SCALE GENOMIC DNA]</scope>
    <source>
        <strain evidence="5 6">DSM 29661</strain>
    </source>
</reference>
<dbReference type="Pfam" id="PF25973">
    <property type="entry name" value="BSH_CzcB"/>
    <property type="match status" value="1"/>
</dbReference>
<dbReference type="Proteomes" id="UP000247555">
    <property type="component" value="Unassembled WGS sequence"/>
</dbReference>
<evidence type="ECO:0000313" key="5">
    <source>
        <dbReference type="EMBL" id="PXX80379.1"/>
    </source>
</evidence>
<evidence type="ECO:0000256" key="1">
    <source>
        <dbReference type="ARBA" id="ARBA00009477"/>
    </source>
</evidence>
<feature type="coiled-coil region" evidence="2">
    <location>
        <begin position="88"/>
        <end position="160"/>
    </location>
</feature>
<dbReference type="SUPFAM" id="SSF111369">
    <property type="entry name" value="HlyD-like secretion proteins"/>
    <property type="match status" value="1"/>
</dbReference>
<dbReference type="Gene3D" id="2.40.420.20">
    <property type="match status" value="1"/>
</dbReference>
<evidence type="ECO:0000259" key="3">
    <source>
        <dbReference type="Pfam" id="PF25954"/>
    </source>
</evidence>
<dbReference type="NCBIfam" id="TIGR01730">
    <property type="entry name" value="RND_mfp"/>
    <property type="match status" value="1"/>
</dbReference>
<organism evidence="5 6">
    <name type="scientific">Rivihabitans pingtungensis</name>
    <dbReference type="NCBI Taxonomy" id="1054498"/>
    <lineage>
        <taxon>Bacteria</taxon>
        <taxon>Pseudomonadati</taxon>
        <taxon>Pseudomonadota</taxon>
        <taxon>Betaproteobacteria</taxon>
        <taxon>Neisseriales</taxon>
        <taxon>Aquaspirillaceae</taxon>
        <taxon>Rivihabitans</taxon>
    </lineage>
</organism>
<evidence type="ECO:0000256" key="2">
    <source>
        <dbReference type="SAM" id="Coils"/>
    </source>
</evidence>
<proteinExistence type="inferred from homology"/>
<dbReference type="Gene3D" id="2.40.30.170">
    <property type="match status" value="1"/>
</dbReference>
<protein>
    <submittedName>
        <fullName evidence="5">HlyD family secretion protein</fullName>
    </submittedName>
</protein>
<dbReference type="Pfam" id="PF25954">
    <property type="entry name" value="Beta-barrel_RND_2"/>
    <property type="match status" value="1"/>
</dbReference>
<evidence type="ECO:0000259" key="4">
    <source>
        <dbReference type="Pfam" id="PF25973"/>
    </source>
</evidence>
<dbReference type="Gene3D" id="2.40.50.100">
    <property type="match status" value="1"/>
</dbReference>
<dbReference type="OrthoDB" id="9784484at2"/>